<dbReference type="RefSeq" id="WP_145244214.1">
    <property type="nucleotide sequence ID" value="NZ_CP036273.1"/>
</dbReference>
<keyword evidence="3" id="KW-0813">Transport</keyword>
<dbReference type="GO" id="GO:0009279">
    <property type="term" value="C:cell outer membrane"/>
    <property type="evidence" value="ECO:0007669"/>
    <property type="project" value="UniProtKB-SubCell"/>
</dbReference>
<dbReference type="GO" id="GO:0009306">
    <property type="term" value="P:protein secretion"/>
    <property type="evidence" value="ECO:0007669"/>
    <property type="project" value="InterPro"/>
</dbReference>
<dbReference type="Gene3D" id="3.30.1370.120">
    <property type="match status" value="2"/>
</dbReference>
<dbReference type="EMBL" id="CP036273">
    <property type="protein sequence ID" value="QDU24017.1"/>
    <property type="molecule type" value="Genomic_DNA"/>
</dbReference>
<evidence type="ECO:0000259" key="4">
    <source>
        <dbReference type="Pfam" id="PF00263"/>
    </source>
</evidence>
<dbReference type="Pfam" id="PF00263">
    <property type="entry name" value="Secretin"/>
    <property type="match status" value="1"/>
</dbReference>
<reference evidence="6 7" key="1">
    <citation type="submission" date="2019-02" db="EMBL/GenBank/DDBJ databases">
        <title>Deep-cultivation of Planctomycetes and their phenomic and genomic characterization uncovers novel biology.</title>
        <authorList>
            <person name="Wiegand S."/>
            <person name="Jogler M."/>
            <person name="Boedeker C."/>
            <person name="Pinto D."/>
            <person name="Vollmers J."/>
            <person name="Rivas-Marin E."/>
            <person name="Kohn T."/>
            <person name="Peeters S.H."/>
            <person name="Heuer A."/>
            <person name="Rast P."/>
            <person name="Oberbeckmann S."/>
            <person name="Bunk B."/>
            <person name="Jeske O."/>
            <person name="Meyerdierks A."/>
            <person name="Storesund J.E."/>
            <person name="Kallscheuer N."/>
            <person name="Luecker S."/>
            <person name="Lage O.M."/>
            <person name="Pohl T."/>
            <person name="Merkel B.J."/>
            <person name="Hornburger P."/>
            <person name="Mueller R.-W."/>
            <person name="Bruemmer F."/>
            <person name="Labrenz M."/>
            <person name="Spormann A.M."/>
            <person name="Op den Camp H."/>
            <person name="Overmann J."/>
            <person name="Amann R."/>
            <person name="Jetten M.S.M."/>
            <person name="Mascher T."/>
            <person name="Medema M.H."/>
            <person name="Devos D.P."/>
            <person name="Kaster A.-K."/>
            <person name="Ovreas L."/>
            <person name="Rohde M."/>
            <person name="Galperin M.Y."/>
            <person name="Jogler C."/>
        </authorList>
    </citation>
    <scope>NUCLEOTIDE SEQUENCE [LARGE SCALE GENOMIC DNA]</scope>
    <source>
        <strain evidence="6 7">ETA_A1</strain>
    </source>
</reference>
<dbReference type="Pfam" id="PF03958">
    <property type="entry name" value="Secretin_N"/>
    <property type="match status" value="1"/>
</dbReference>
<feature type="domain" description="Type II/III secretion system secretin-like" evidence="4">
    <location>
        <begin position="288"/>
        <end position="390"/>
    </location>
</feature>
<gene>
    <name evidence="6" type="primary">gspD</name>
    <name evidence="6" type="ORF">ETAA1_60280</name>
</gene>
<feature type="domain" description="NolW-like" evidence="5">
    <location>
        <begin position="101"/>
        <end position="162"/>
    </location>
</feature>
<accession>A0A517Y2L9</accession>
<evidence type="ECO:0000313" key="6">
    <source>
        <dbReference type="EMBL" id="QDU24017.1"/>
    </source>
</evidence>
<evidence type="ECO:0000259" key="5">
    <source>
        <dbReference type="Pfam" id="PF03958"/>
    </source>
</evidence>
<dbReference type="InterPro" id="IPR050810">
    <property type="entry name" value="Bact_Secretion_Sys_Channel"/>
</dbReference>
<dbReference type="InterPro" id="IPR004846">
    <property type="entry name" value="T2SS/T3SS_dom"/>
</dbReference>
<organism evidence="6 7">
    <name type="scientific">Urbifossiella limnaea</name>
    <dbReference type="NCBI Taxonomy" id="2528023"/>
    <lineage>
        <taxon>Bacteria</taxon>
        <taxon>Pseudomonadati</taxon>
        <taxon>Planctomycetota</taxon>
        <taxon>Planctomycetia</taxon>
        <taxon>Gemmatales</taxon>
        <taxon>Gemmataceae</taxon>
        <taxon>Urbifossiella</taxon>
    </lineage>
</organism>
<dbReference type="PANTHER" id="PTHR30332:SF17">
    <property type="entry name" value="TYPE IV PILIATION SYSTEM PROTEIN DR_0774-RELATED"/>
    <property type="match status" value="1"/>
</dbReference>
<sequence>MLETLFVAAVLGAGGPPAPPTAAPAERPIEEVRPRAYQLKSASAQLAAPAVAADLRTAGLTARIAFDLPSNTLFVQGSAAAHARVDEFLPQVEEGARTELRVFRLQHASADAAAQVAVERLTTSGVPVQLVPDARNNAFVISGSRAMQARAAAVVASFDLEPMPVAVPAAPAPREVPVVTAAYQLRNVAAADAAVAVGRALGTDREFRINLPENQLVVQGSPATHAAVAALVGELDRTPPQVVIQALVAQVPPAFLDDCGLTKAGGVFSLGKRERVLFNVALRHYPTREILARPELLVRDGQTGHFQVGPSEPVVPAGAVAGTVTGLSARITPRIMPDGKVLLRVEPQVRSVAAPVVAAAGVRAFPVNVQSVQTTVLAADGETVVLVGPTTTGTDGKPTALLFVLTPSVVKSEKP</sequence>
<dbReference type="Proteomes" id="UP000319576">
    <property type="component" value="Chromosome"/>
</dbReference>
<dbReference type="KEGG" id="uli:ETAA1_60280"/>
<evidence type="ECO:0000256" key="3">
    <source>
        <dbReference type="RuleBase" id="RU004004"/>
    </source>
</evidence>
<comment type="subcellular location">
    <subcellularLocation>
        <location evidence="3">Cell outer membrane</location>
    </subcellularLocation>
</comment>
<protein>
    <submittedName>
        <fullName evidence="6">Type II secretion system protein D</fullName>
    </submittedName>
</protein>
<dbReference type="GO" id="GO:0015627">
    <property type="term" value="C:type II protein secretion system complex"/>
    <property type="evidence" value="ECO:0007669"/>
    <property type="project" value="TreeGrafter"/>
</dbReference>
<evidence type="ECO:0000313" key="7">
    <source>
        <dbReference type="Proteomes" id="UP000319576"/>
    </source>
</evidence>
<keyword evidence="7" id="KW-1185">Reference proteome</keyword>
<keyword evidence="1" id="KW-0732">Signal</keyword>
<dbReference type="InterPro" id="IPR005644">
    <property type="entry name" value="NolW-like"/>
</dbReference>
<dbReference type="InterPro" id="IPR038591">
    <property type="entry name" value="NolW-like_sf"/>
</dbReference>
<name>A0A517Y2L9_9BACT</name>
<dbReference type="OrthoDB" id="9779724at2"/>
<proteinExistence type="inferred from homology"/>
<evidence type="ECO:0000256" key="2">
    <source>
        <dbReference type="RuleBase" id="RU004003"/>
    </source>
</evidence>
<comment type="similarity">
    <text evidence="2">Belongs to the bacterial secretin family.</text>
</comment>
<dbReference type="PANTHER" id="PTHR30332">
    <property type="entry name" value="PROBABLE GENERAL SECRETION PATHWAY PROTEIN D"/>
    <property type="match status" value="1"/>
</dbReference>
<evidence type="ECO:0000256" key="1">
    <source>
        <dbReference type="ARBA" id="ARBA00022729"/>
    </source>
</evidence>
<dbReference type="AlphaFoldDB" id="A0A517Y2L9"/>